<dbReference type="RefSeq" id="WP_049641333.1">
    <property type="nucleotide sequence ID" value="NZ_LFTY01000001.1"/>
</dbReference>
<evidence type="ECO:0000256" key="3">
    <source>
        <dbReference type="ARBA" id="ARBA00022729"/>
    </source>
</evidence>
<dbReference type="GO" id="GO:0015846">
    <property type="term" value="P:polyamine transport"/>
    <property type="evidence" value="ECO:0007669"/>
    <property type="project" value="InterPro"/>
</dbReference>
<dbReference type="Pfam" id="PF13416">
    <property type="entry name" value="SBP_bac_8"/>
    <property type="match status" value="1"/>
</dbReference>
<comment type="function">
    <text evidence="5">Required for the activity of the bacterial periplasmic transport system of putrescine.</text>
</comment>
<evidence type="ECO:0000256" key="6">
    <source>
        <dbReference type="PIRSR" id="PIRSR019574-1"/>
    </source>
</evidence>
<proteinExistence type="inferred from homology"/>
<keyword evidence="3 7" id="KW-0732">Signal</keyword>
<comment type="similarity">
    <text evidence="5">Belongs to the bacterial solute-binding protein PotD/PotF family.</text>
</comment>
<dbReference type="PATRIC" id="fig|1675527.3.peg.429"/>
<evidence type="ECO:0000256" key="4">
    <source>
        <dbReference type="ARBA" id="ARBA00022764"/>
    </source>
</evidence>
<name>A0A0J9H3J2_9RHOB</name>
<evidence type="ECO:0000313" key="9">
    <source>
        <dbReference type="Proteomes" id="UP000037178"/>
    </source>
</evidence>
<organism evidence="8 9">
    <name type="scientific">Candidatus Rhodobacter oscarellae</name>
    <dbReference type="NCBI Taxonomy" id="1675527"/>
    <lineage>
        <taxon>Bacteria</taxon>
        <taxon>Pseudomonadati</taxon>
        <taxon>Pseudomonadota</taxon>
        <taxon>Alphaproteobacteria</taxon>
        <taxon>Rhodobacterales</taxon>
        <taxon>Rhodobacter group</taxon>
        <taxon>Rhodobacter</taxon>
    </lineage>
</organism>
<dbReference type="GO" id="GO:0042597">
    <property type="term" value="C:periplasmic space"/>
    <property type="evidence" value="ECO:0007669"/>
    <property type="project" value="UniProtKB-SubCell"/>
</dbReference>
<comment type="caution">
    <text evidence="8">The sequence shown here is derived from an EMBL/GenBank/DDBJ whole genome shotgun (WGS) entry which is preliminary data.</text>
</comment>
<dbReference type="STRING" id="1675527.AIOL_000381"/>
<protein>
    <recommendedName>
        <fullName evidence="5">Putrescine-binding periplasmic protein</fullName>
    </recommendedName>
</protein>
<keyword evidence="9" id="KW-1185">Reference proteome</keyword>
<evidence type="ECO:0000256" key="7">
    <source>
        <dbReference type="SAM" id="SignalP"/>
    </source>
</evidence>
<dbReference type="AlphaFoldDB" id="A0A0J9H3J2"/>
<feature type="binding site" evidence="6">
    <location>
        <position position="38"/>
    </location>
    <ligand>
        <name>spermidine</name>
        <dbReference type="ChEBI" id="CHEBI:57834"/>
    </ligand>
</feature>
<sequence length="370" mass="40352">MNFTNFWLGVTGTVALSVGLSGAASAQDRVLKVTNWAEYIAEDTIANFEAEYGIKVIYDNYDSVEAIDAKLLAGNSGYDVVSHAASQTARLIAAGGIVQPLDKSKLDNFKHMDEAVLGQLSAKWDPDNAYIVPFMWGTHGVTYNEALVLETYPDAPIGSLDLIFDPKHMKEIAKCGVSFLDSPTDMIPMALAYLGLPPDSTNAEDYNKVAALLAEIRPYIKTFDNYAYQRMPQKEFCVSTTWGPDGLLAMSGAAEANTGVVLDFFLPEGDGASNFWVDGWAIPADAENVEDAHLFLNYMMRPEVGAADSNYTWYATANATGKAMVDEEVTSSPAAFPTPDQVAQMYTLSPLPPRAERVRTRTWTNFKAGN</sequence>
<dbReference type="PANTHER" id="PTHR30222:SF12">
    <property type="entry name" value="NORSPERMIDINE SENSOR"/>
    <property type="match status" value="1"/>
</dbReference>
<gene>
    <name evidence="8" type="ORF">AIOL_000381</name>
</gene>
<dbReference type="EMBL" id="LFTY01000001">
    <property type="protein sequence ID" value="KMW60228.1"/>
    <property type="molecule type" value="Genomic_DNA"/>
</dbReference>
<dbReference type="PANTHER" id="PTHR30222">
    <property type="entry name" value="SPERMIDINE/PUTRESCINE-BINDING PERIPLASMIC PROTEIN"/>
    <property type="match status" value="1"/>
</dbReference>
<dbReference type="Gene3D" id="3.40.190.10">
    <property type="entry name" value="Periplasmic binding protein-like II"/>
    <property type="match status" value="2"/>
</dbReference>
<dbReference type="OrthoDB" id="9769319at2"/>
<keyword evidence="4 5" id="KW-0574">Periplasm</keyword>
<feature type="signal peptide" evidence="7">
    <location>
        <begin position="1"/>
        <end position="26"/>
    </location>
</feature>
<dbReference type="GO" id="GO:0019808">
    <property type="term" value="F:polyamine binding"/>
    <property type="evidence" value="ECO:0007669"/>
    <property type="project" value="InterPro"/>
</dbReference>
<evidence type="ECO:0000256" key="5">
    <source>
        <dbReference type="PIRNR" id="PIRNR019574"/>
    </source>
</evidence>
<evidence type="ECO:0000256" key="2">
    <source>
        <dbReference type="ARBA" id="ARBA00022448"/>
    </source>
</evidence>
<dbReference type="Proteomes" id="UP000037178">
    <property type="component" value="Unassembled WGS sequence"/>
</dbReference>
<dbReference type="PRINTS" id="PR00909">
    <property type="entry name" value="SPERMDNBNDNG"/>
</dbReference>
<evidence type="ECO:0000256" key="1">
    <source>
        <dbReference type="ARBA" id="ARBA00004418"/>
    </source>
</evidence>
<comment type="subcellular location">
    <subcellularLocation>
        <location evidence="1 5">Periplasm</location>
    </subcellularLocation>
</comment>
<dbReference type="SUPFAM" id="SSF53850">
    <property type="entry name" value="Periplasmic binding protein-like II"/>
    <property type="match status" value="1"/>
</dbReference>
<evidence type="ECO:0000313" key="8">
    <source>
        <dbReference type="EMBL" id="KMW60228.1"/>
    </source>
</evidence>
<dbReference type="InterPro" id="IPR001188">
    <property type="entry name" value="Sperm_putr-bd"/>
</dbReference>
<keyword evidence="2 5" id="KW-0813">Transport</keyword>
<accession>A0A0J9H3J2</accession>
<dbReference type="PIRSF" id="PIRSF019574">
    <property type="entry name" value="Periplasmic_polyamine_BP"/>
    <property type="match status" value="1"/>
</dbReference>
<feature type="chain" id="PRO_5005320182" description="Putrescine-binding periplasmic protein" evidence="7">
    <location>
        <begin position="27"/>
        <end position="370"/>
    </location>
</feature>
<dbReference type="InterPro" id="IPR006059">
    <property type="entry name" value="SBP"/>
</dbReference>
<reference evidence="8 9" key="1">
    <citation type="submission" date="2015-06" db="EMBL/GenBank/DDBJ databases">
        <title>Draft genome sequence of an Alphaproteobacteria species associated to the Mediterranean sponge Oscarella lobularis.</title>
        <authorList>
            <person name="Jourda C."/>
            <person name="Santini S."/>
            <person name="Claverie J.-M."/>
        </authorList>
    </citation>
    <scope>NUCLEOTIDE SEQUENCE [LARGE SCALE GENOMIC DNA]</scope>
    <source>
        <strain evidence="8">IGS</strain>
    </source>
</reference>